<accession>A0ABP9VKA5</accession>
<sequence length="52" mass="5750">MAHATGIAVFFWLAGMSARLIFAFSAGHGGAEMIARFRGNDKIQEFYNAKRN</sequence>
<dbReference type="Proteomes" id="UP001458946">
    <property type="component" value="Unassembled WGS sequence"/>
</dbReference>
<organism evidence="1 2">
    <name type="scientific">Deinococcus xinjiangensis</name>
    <dbReference type="NCBI Taxonomy" id="457454"/>
    <lineage>
        <taxon>Bacteria</taxon>
        <taxon>Thermotogati</taxon>
        <taxon>Deinococcota</taxon>
        <taxon>Deinococci</taxon>
        <taxon>Deinococcales</taxon>
        <taxon>Deinococcaceae</taxon>
        <taxon>Deinococcus</taxon>
    </lineage>
</organism>
<reference evidence="1 2" key="1">
    <citation type="submission" date="2024-02" db="EMBL/GenBank/DDBJ databases">
        <title>Deinococcus xinjiangensis NBRC 107630.</title>
        <authorList>
            <person name="Ichikawa N."/>
            <person name="Katano-Makiyama Y."/>
            <person name="Hidaka K."/>
        </authorList>
    </citation>
    <scope>NUCLEOTIDE SEQUENCE [LARGE SCALE GENOMIC DNA]</scope>
    <source>
        <strain evidence="1 2">NBRC 107630</strain>
    </source>
</reference>
<dbReference type="EMBL" id="BAABRN010000173">
    <property type="protein sequence ID" value="GAA5504558.1"/>
    <property type="molecule type" value="Genomic_DNA"/>
</dbReference>
<evidence type="ECO:0000313" key="1">
    <source>
        <dbReference type="EMBL" id="GAA5504558.1"/>
    </source>
</evidence>
<comment type="caution">
    <text evidence="1">The sequence shown here is derived from an EMBL/GenBank/DDBJ whole genome shotgun (WGS) entry which is preliminary data.</text>
</comment>
<gene>
    <name evidence="1" type="ORF">Dxin01_04336</name>
</gene>
<protein>
    <submittedName>
        <fullName evidence="1">Uncharacterized protein</fullName>
    </submittedName>
</protein>
<name>A0ABP9VKA5_9DEIO</name>
<evidence type="ECO:0000313" key="2">
    <source>
        <dbReference type="Proteomes" id="UP001458946"/>
    </source>
</evidence>
<keyword evidence="2" id="KW-1185">Reference proteome</keyword>
<proteinExistence type="predicted"/>